<protein>
    <submittedName>
        <fullName evidence="5">Lipoprotein</fullName>
    </submittedName>
</protein>
<dbReference type="SUPFAM" id="SSF82153">
    <property type="entry name" value="FAS1 domain"/>
    <property type="match status" value="1"/>
</dbReference>
<feature type="domain" description="FAS1" evidence="4">
    <location>
        <begin position="81"/>
        <end position="210"/>
    </location>
</feature>
<organism evidence="5 6">
    <name type="scientific">Knoellia flava</name>
    <dbReference type="NCBI Taxonomy" id="913969"/>
    <lineage>
        <taxon>Bacteria</taxon>
        <taxon>Bacillati</taxon>
        <taxon>Actinomycetota</taxon>
        <taxon>Actinomycetes</taxon>
        <taxon>Micrococcales</taxon>
        <taxon>Intrasporangiaceae</taxon>
        <taxon>Knoellia</taxon>
    </lineage>
</organism>
<dbReference type="GO" id="GO:0050839">
    <property type="term" value="F:cell adhesion molecule binding"/>
    <property type="evidence" value="ECO:0007669"/>
    <property type="project" value="TreeGrafter"/>
</dbReference>
<feature type="region of interest" description="Disordered" evidence="2">
    <location>
        <begin position="27"/>
        <end position="64"/>
    </location>
</feature>
<dbReference type="EMBL" id="BMEA01000002">
    <property type="protein sequence ID" value="GGB80174.1"/>
    <property type="molecule type" value="Genomic_DNA"/>
</dbReference>
<dbReference type="GO" id="GO:0031012">
    <property type="term" value="C:extracellular matrix"/>
    <property type="evidence" value="ECO:0007669"/>
    <property type="project" value="TreeGrafter"/>
</dbReference>
<dbReference type="GO" id="GO:0005615">
    <property type="term" value="C:extracellular space"/>
    <property type="evidence" value="ECO:0007669"/>
    <property type="project" value="TreeGrafter"/>
</dbReference>
<reference evidence="5" key="1">
    <citation type="journal article" date="2014" name="Int. J. Syst. Evol. Microbiol.">
        <title>Complete genome sequence of Corynebacterium casei LMG S-19264T (=DSM 44701T), isolated from a smear-ripened cheese.</title>
        <authorList>
            <consortium name="US DOE Joint Genome Institute (JGI-PGF)"/>
            <person name="Walter F."/>
            <person name="Albersmeier A."/>
            <person name="Kalinowski J."/>
            <person name="Ruckert C."/>
        </authorList>
    </citation>
    <scope>NUCLEOTIDE SEQUENCE</scope>
    <source>
        <strain evidence="5">CGMCC 1.10749</strain>
    </source>
</reference>
<reference evidence="5" key="2">
    <citation type="submission" date="2020-09" db="EMBL/GenBank/DDBJ databases">
        <authorList>
            <person name="Sun Q."/>
            <person name="Zhou Y."/>
        </authorList>
    </citation>
    <scope>NUCLEOTIDE SEQUENCE</scope>
    <source>
        <strain evidence="5">CGMCC 1.10749</strain>
    </source>
</reference>
<dbReference type="RefSeq" id="WP_035945773.1">
    <property type="nucleotide sequence ID" value="NZ_BMEA01000002.1"/>
</dbReference>
<accession>A0A8H9FV56</accession>
<sequence>MKLTHRPAVLALALALPLGLAACGSSDDSTDTAASSSTSESMSPSASASESPSGDMMGEPFGAACSQVPASGAGSFDGMSTAPVATAASANPLLSTLVSAVKEAGLVDTLNGAPELTVFAPTNDAFAKVPKATLDAAMADPKGLLTKVLTNHVVEGKISPDQLAGDHKTLGGGTITVAGSGEDFTVGEAKVACGNVQTANATVYIIDGVLLPAS</sequence>
<dbReference type="PANTHER" id="PTHR10900:SF77">
    <property type="entry name" value="FI19380P1"/>
    <property type="match status" value="1"/>
</dbReference>
<proteinExistence type="predicted"/>
<dbReference type="GO" id="GO:0007155">
    <property type="term" value="P:cell adhesion"/>
    <property type="evidence" value="ECO:0007669"/>
    <property type="project" value="TreeGrafter"/>
</dbReference>
<gene>
    <name evidence="5" type="ORF">GCM10011314_19750</name>
</gene>
<dbReference type="Proteomes" id="UP000628079">
    <property type="component" value="Unassembled WGS sequence"/>
</dbReference>
<evidence type="ECO:0000256" key="1">
    <source>
        <dbReference type="ARBA" id="ARBA00022729"/>
    </source>
</evidence>
<evidence type="ECO:0000259" key="4">
    <source>
        <dbReference type="PROSITE" id="PS50213"/>
    </source>
</evidence>
<dbReference type="InterPro" id="IPR036378">
    <property type="entry name" value="FAS1_dom_sf"/>
</dbReference>
<feature type="compositionally biased region" description="Low complexity" evidence="2">
    <location>
        <begin position="27"/>
        <end position="56"/>
    </location>
</feature>
<keyword evidence="5" id="KW-0449">Lipoprotein</keyword>
<dbReference type="FunFam" id="2.30.180.10:FF:000019">
    <property type="entry name" value="Cell surface lipoprotein"/>
    <property type="match status" value="1"/>
</dbReference>
<feature type="chain" id="PRO_5039125593" evidence="3">
    <location>
        <begin position="22"/>
        <end position="214"/>
    </location>
</feature>
<evidence type="ECO:0000256" key="3">
    <source>
        <dbReference type="SAM" id="SignalP"/>
    </source>
</evidence>
<dbReference type="GO" id="GO:0030198">
    <property type="term" value="P:extracellular matrix organization"/>
    <property type="evidence" value="ECO:0007669"/>
    <property type="project" value="TreeGrafter"/>
</dbReference>
<name>A0A8H9FV56_9MICO</name>
<dbReference type="InterPro" id="IPR000782">
    <property type="entry name" value="FAS1_domain"/>
</dbReference>
<feature type="signal peptide" evidence="3">
    <location>
        <begin position="1"/>
        <end position="21"/>
    </location>
</feature>
<dbReference type="PROSITE" id="PS50213">
    <property type="entry name" value="FAS1"/>
    <property type="match status" value="1"/>
</dbReference>
<dbReference type="PROSITE" id="PS51257">
    <property type="entry name" value="PROKAR_LIPOPROTEIN"/>
    <property type="match status" value="1"/>
</dbReference>
<dbReference type="PANTHER" id="PTHR10900">
    <property type="entry name" value="PERIOSTIN-RELATED"/>
    <property type="match status" value="1"/>
</dbReference>
<dbReference type="SMART" id="SM00554">
    <property type="entry name" value="FAS1"/>
    <property type="match status" value="1"/>
</dbReference>
<comment type="caution">
    <text evidence="5">The sequence shown here is derived from an EMBL/GenBank/DDBJ whole genome shotgun (WGS) entry which is preliminary data.</text>
</comment>
<evidence type="ECO:0000256" key="2">
    <source>
        <dbReference type="SAM" id="MobiDB-lite"/>
    </source>
</evidence>
<dbReference type="Pfam" id="PF02469">
    <property type="entry name" value="Fasciclin"/>
    <property type="match status" value="1"/>
</dbReference>
<evidence type="ECO:0000313" key="6">
    <source>
        <dbReference type="Proteomes" id="UP000628079"/>
    </source>
</evidence>
<evidence type="ECO:0000313" key="5">
    <source>
        <dbReference type="EMBL" id="GGB80174.1"/>
    </source>
</evidence>
<dbReference type="InterPro" id="IPR050904">
    <property type="entry name" value="Adhesion/Biosynth-related"/>
</dbReference>
<keyword evidence="1 3" id="KW-0732">Signal</keyword>
<dbReference type="Gene3D" id="2.30.180.10">
    <property type="entry name" value="FAS1 domain"/>
    <property type="match status" value="1"/>
</dbReference>
<dbReference type="AlphaFoldDB" id="A0A8H9FV56"/>